<dbReference type="RefSeq" id="WP_380920421.1">
    <property type="nucleotide sequence ID" value="NZ_JBHUPE010000004.1"/>
</dbReference>
<reference evidence="2" key="1">
    <citation type="journal article" date="2019" name="Int. J. Syst. Evol. Microbiol.">
        <title>The Global Catalogue of Microorganisms (GCM) 10K type strain sequencing project: providing services to taxonomists for standard genome sequencing and annotation.</title>
        <authorList>
            <consortium name="The Broad Institute Genomics Platform"/>
            <consortium name="The Broad Institute Genome Sequencing Center for Infectious Disease"/>
            <person name="Wu L."/>
            <person name="Ma J."/>
        </authorList>
    </citation>
    <scope>NUCLEOTIDE SEQUENCE [LARGE SCALE GENOMIC DNA]</scope>
    <source>
        <strain evidence="2">KCTC 22209</strain>
    </source>
</reference>
<dbReference type="EMBL" id="JBHUPE010000004">
    <property type="protein sequence ID" value="MFD2904439.1"/>
    <property type="molecule type" value="Genomic_DNA"/>
</dbReference>
<protein>
    <submittedName>
        <fullName evidence="1">Uncharacterized protein</fullName>
    </submittedName>
</protein>
<comment type="caution">
    <text evidence="1">The sequence shown here is derived from an EMBL/GenBank/DDBJ whole genome shotgun (WGS) entry which is preliminary data.</text>
</comment>
<accession>A0ABW5YVE4</accession>
<organism evidence="1 2">
    <name type="scientific">Sphingobacterium anhuiense</name>
    <dbReference type="NCBI Taxonomy" id="493780"/>
    <lineage>
        <taxon>Bacteria</taxon>
        <taxon>Pseudomonadati</taxon>
        <taxon>Bacteroidota</taxon>
        <taxon>Sphingobacteriia</taxon>
        <taxon>Sphingobacteriales</taxon>
        <taxon>Sphingobacteriaceae</taxon>
        <taxon>Sphingobacterium</taxon>
    </lineage>
</organism>
<sequence>MKKFLTQLVDFDLTLYEVHHKNYDPVNSIMDFWSTYDIKSFRDHTQELLIVYNGNPENNKLQFDVERMQEFIIALTKLCMAYHIAHDSNIDIGEIDTSKFVKCKIIQHELEVSKNIYDFFNRNHKTDHK</sequence>
<evidence type="ECO:0000313" key="2">
    <source>
        <dbReference type="Proteomes" id="UP001597509"/>
    </source>
</evidence>
<evidence type="ECO:0000313" key="1">
    <source>
        <dbReference type="EMBL" id="MFD2904439.1"/>
    </source>
</evidence>
<gene>
    <name evidence="1" type="ORF">ACFS6I_10920</name>
</gene>
<keyword evidence="2" id="KW-1185">Reference proteome</keyword>
<proteinExistence type="predicted"/>
<dbReference type="Proteomes" id="UP001597509">
    <property type="component" value="Unassembled WGS sequence"/>
</dbReference>
<name>A0ABW5YVE4_9SPHI</name>